<dbReference type="KEGG" id="lrs:PX52LOC_02649"/>
<evidence type="ECO:0000313" key="2">
    <source>
        <dbReference type="EMBL" id="QEL15714.1"/>
    </source>
</evidence>
<organism evidence="2 3">
    <name type="scientific">Limnoglobus roseus</name>
    <dbReference type="NCBI Taxonomy" id="2598579"/>
    <lineage>
        <taxon>Bacteria</taxon>
        <taxon>Pseudomonadati</taxon>
        <taxon>Planctomycetota</taxon>
        <taxon>Planctomycetia</taxon>
        <taxon>Gemmatales</taxon>
        <taxon>Gemmataceae</taxon>
        <taxon>Limnoglobus</taxon>
    </lineage>
</organism>
<keyword evidence="1" id="KW-0812">Transmembrane</keyword>
<dbReference type="EMBL" id="CP042425">
    <property type="protein sequence ID" value="QEL15714.1"/>
    <property type="molecule type" value="Genomic_DNA"/>
</dbReference>
<accession>A0A5C1AF06</accession>
<sequence length="230" mass="23937">MNSLLPEGQTALGPEGRRFCSRCGNCVRGRRGTRDSWLEKRNNRFRGQTMQTGIRSVILTFACCVLFAIAGGGVAVLLDAIAPGYYPGVFSFVHRNGGYASAYGKGVGAFQGLSLGFAVGVALSASLGWFDQLQLMPTVRSLGIIAELAGLAGIGGGLIGWGVGIYSPDYYRVVVSGGRESDFIPTDVGIGLGASQGIILGAVVGAALAIGIAWRQFRILSPNGNTTRSA</sequence>
<keyword evidence="1" id="KW-1133">Transmembrane helix</keyword>
<evidence type="ECO:0000256" key="1">
    <source>
        <dbReference type="SAM" id="Phobius"/>
    </source>
</evidence>
<name>A0A5C1AF06_9BACT</name>
<feature type="transmembrane region" description="Helical" evidence="1">
    <location>
        <begin position="56"/>
        <end position="86"/>
    </location>
</feature>
<gene>
    <name evidence="2" type="ORF">PX52LOC_02649</name>
</gene>
<feature type="transmembrane region" description="Helical" evidence="1">
    <location>
        <begin position="188"/>
        <end position="214"/>
    </location>
</feature>
<feature type="transmembrane region" description="Helical" evidence="1">
    <location>
        <begin position="142"/>
        <end position="168"/>
    </location>
</feature>
<dbReference type="Proteomes" id="UP000324974">
    <property type="component" value="Chromosome"/>
</dbReference>
<evidence type="ECO:0000313" key="3">
    <source>
        <dbReference type="Proteomes" id="UP000324974"/>
    </source>
</evidence>
<keyword evidence="1" id="KW-0472">Membrane</keyword>
<proteinExistence type="predicted"/>
<keyword evidence="3" id="KW-1185">Reference proteome</keyword>
<feature type="transmembrane region" description="Helical" evidence="1">
    <location>
        <begin position="106"/>
        <end position="130"/>
    </location>
</feature>
<reference evidence="3" key="1">
    <citation type="submission" date="2019-08" db="EMBL/GenBank/DDBJ databases">
        <title>Limnoglobus roseus gen. nov., sp. nov., a novel freshwater planctomycete with a giant genome from the family Gemmataceae.</title>
        <authorList>
            <person name="Kulichevskaya I.S."/>
            <person name="Naumoff D.G."/>
            <person name="Miroshnikov K."/>
            <person name="Ivanova A."/>
            <person name="Philippov D.A."/>
            <person name="Hakobyan A."/>
            <person name="Rijpstra I.C."/>
            <person name="Sinninghe Damste J.S."/>
            <person name="Liesack W."/>
            <person name="Dedysh S.N."/>
        </authorList>
    </citation>
    <scope>NUCLEOTIDE SEQUENCE [LARGE SCALE GENOMIC DNA]</scope>
    <source>
        <strain evidence="3">PX52</strain>
    </source>
</reference>
<dbReference type="AlphaFoldDB" id="A0A5C1AF06"/>
<protein>
    <submittedName>
        <fullName evidence="2">Uncharacterized protein</fullName>
    </submittedName>
</protein>